<dbReference type="EMBL" id="ML210146">
    <property type="protein sequence ID" value="TFK30375.1"/>
    <property type="molecule type" value="Genomic_DNA"/>
</dbReference>
<dbReference type="SMART" id="SM00717">
    <property type="entry name" value="SANT"/>
    <property type="match status" value="3"/>
</dbReference>
<dbReference type="InterPro" id="IPR051575">
    <property type="entry name" value="Myb-like_DNA-bd"/>
</dbReference>
<reference evidence="10 11" key="1">
    <citation type="journal article" date="2019" name="Nat. Ecol. Evol.">
        <title>Megaphylogeny resolves global patterns of mushroom evolution.</title>
        <authorList>
            <person name="Varga T."/>
            <person name="Krizsan K."/>
            <person name="Foldi C."/>
            <person name="Dima B."/>
            <person name="Sanchez-Garcia M."/>
            <person name="Sanchez-Ramirez S."/>
            <person name="Szollosi G.J."/>
            <person name="Szarkandi J.G."/>
            <person name="Papp V."/>
            <person name="Albert L."/>
            <person name="Andreopoulos W."/>
            <person name="Angelini C."/>
            <person name="Antonin V."/>
            <person name="Barry K.W."/>
            <person name="Bougher N.L."/>
            <person name="Buchanan P."/>
            <person name="Buyck B."/>
            <person name="Bense V."/>
            <person name="Catcheside P."/>
            <person name="Chovatia M."/>
            <person name="Cooper J."/>
            <person name="Damon W."/>
            <person name="Desjardin D."/>
            <person name="Finy P."/>
            <person name="Geml J."/>
            <person name="Haridas S."/>
            <person name="Hughes K."/>
            <person name="Justo A."/>
            <person name="Karasinski D."/>
            <person name="Kautmanova I."/>
            <person name="Kiss B."/>
            <person name="Kocsube S."/>
            <person name="Kotiranta H."/>
            <person name="LaButti K.M."/>
            <person name="Lechner B.E."/>
            <person name="Liimatainen K."/>
            <person name="Lipzen A."/>
            <person name="Lukacs Z."/>
            <person name="Mihaltcheva S."/>
            <person name="Morgado L.N."/>
            <person name="Niskanen T."/>
            <person name="Noordeloos M.E."/>
            <person name="Ohm R.A."/>
            <person name="Ortiz-Santana B."/>
            <person name="Ovrebo C."/>
            <person name="Racz N."/>
            <person name="Riley R."/>
            <person name="Savchenko A."/>
            <person name="Shiryaev A."/>
            <person name="Soop K."/>
            <person name="Spirin V."/>
            <person name="Szebenyi C."/>
            <person name="Tomsovsky M."/>
            <person name="Tulloss R.E."/>
            <person name="Uehling J."/>
            <person name="Grigoriev I.V."/>
            <person name="Vagvolgyi C."/>
            <person name="Papp T."/>
            <person name="Martin F.M."/>
            <person name="Miettinen O."/>
            <person name="Hibbett D.S."/>
            <person name="Nagy L.G."/>
        </authorList>
    </citation>
    <scope>NUCLEOTIDE SEQUENCE [LARGE SCALE GENOMIC DNA]</scope>
    <source>
        <strain evidence="10 11">CBS 121175</strain>
    </source>
</reference>
<feature type="region of interest" description="Disordered" evidence="6">
    <location>
        <begin position="456"/>
        <end position="499"/>
    </location>
</feature>
<evidence type="ECO:0000313" key="11">
    <source>
        <dbReference type="Proteomes" id="UP000307440"/>
    </source>
</evidence>
<dbReference type="SUPFAM" id="SSF46689">
    <property type="entry name" value="Homeodomain-like"/>
    <property type="match status" value="2"/>
</dbReference>
<evidence type="ECO:0000256" key="3">
    <source>
        <dbReference type="ARBA" id="ARBA00023163"/>
    </source>
</evidence>
<evidence type="ECO:0000313" key="10">
    <source>
        <dbReference type="EMBL" id="TFK30375.1"/>
    </source>
</evidence>
<accession>A0A5C3LCK9</accession>
<dbReference type="PANTHER" id="PTHR46621:SF1">
    <property type="entry name" value="SNRNA-ACTIVATING PROTEIN COMPLEX SUBUNIT 4"/>
    <property type="match status" value="1"/>
</dbReference>
<dbReference type="OrthoDB" id="2143914at2759"/>
<dbReference type="GO" id="GO:0001006">
    <property type="term" value="F:RNA polymerase III type 3 promoter sequence-specific DNA binding"/>
    <property type="evidence" value="ECO:0007669"/>
    <property type="project" value="TreeGrafter"/>
</dbReference>
<dbReference type="Pfam" id="PF13921">
    <property type="entry name" value="Myb_DNA-bind_6"/>
    <property type="match status" value="1"/>
</dbReference>
<dbReference type="InterPro" id="IPR013087">
    <property type="entry name" value="Znf_C2H2_type"/>
</dbReference>
<evidence type="ECO:0000256" key="2">
    <source>
        <dbReference type="ARBA" id="ARBA00023125"/>
    </source>
</evidence>
<dbReference type="AlphaFoldDB" id="A0A5C3LCK9"/>
<feature type="domain" description="Myb-like" evidence="7">
    <location>
        <begin position="55"/>
        <end position="105"/>
    </location>
</feature>
<evidence type="ECO:0000259" key="9">
    <source>
        <dbReference type="PROSITE" id="PS51294"/>
    </source>
</evidence>
<evidence type="ECO:0000256" key="5">
    <source>
        <dbReference type="PROSITE-ProRule" id="PRU00042"/>
    </source>
</evidence>
<name>A0A5C3LCK9_COPMA</name>
<feature type="domain" description="HTH myb-type" evidence="9">
    <location>
        <begin position="55"/>
        <end position="109"/>
    </location>
</feature>
<keyword evidence="5" id="KW-0862">Zinc</keyword>
<keyword evidence="11" id="KW-1185">Reference proteome</keyword>
<dbReference type="PROSITE" id="PS50157">
    <property type="entry name" value="ZINC_FINGER_C2H2_2"/>
    <property type="match status" value="1"/>
</dbReference>
<dbReference type="InterPro" id="IPR001005">
    <property type="entry name" value="SANT/Myb"/>
</dbReference>
<evidence type="ECO:0000256" key="6">
    <source>
        <dbReference type="SAM" id="MobiDB-lite"/>
    </source>
</evidence>
<dbReference type="InterPro" id="IPR017930">
    <property type="entry name" value="Myb_dom"/>
</dbReference>
<organism evidence="10 11">
    <name type="scientific">Coprinopsis marcescibilis</name>
    <name type="common">Agaric fungus</name>
    <name type="synonym">Psathyrella marcescibilis</name>
    <dbReference type="NCBI Taxonomy" id="230819"/>
    <lineage>
        <taxon>Eukaryota</taxon>
        <taxon>Fungi</taxon>
        <taxon>Dikarya</taxon>
        <taxon>Basidiomycota</taxon>
        <taxon>Agaricomycotina</taxon>
        <taxon>Agaricomycetes</taxon>
        <taxon>Agaricomycetidae</taxon>
        <taxon>Agaricales</taxon>
        <taxon>Agaricineae</taxon>
        <taxon>Psathyrellaceae</taxon>
        <taxon>Coprinopsis</taxon>
    </lineage>
</organism>
<feature type="domain" description="C2H2-type" evidence="8">
    <location>
        <begin position="620"/>
        <end position="650"/>
    </location>
</feature>
<keyword evidence="5" id="KW-0863">Zinc-finger</keyword>
<dbReference type="GO" id="GO:0008270">
    <property type="term" value="F:zinc ion binding"/>
    <property type="evidence" value="ECO:0007669"/>
    <property type="project" value="UniProtKB-KW"/>
</dbReference>
<feature type="domain" description="HTH myb-type" evidence="9">
    <location>
        <begin position="110"/>
        <end position="158"/>
    </location>
</feature>
<keyword evidence="4" id="KW-0539">Nucleus</keyword>
<dbReference type="SMART" id="SM00355">
    <property type="entry name" value="ZnF_C2H2"/>
    <property type="match status" value="3"/>
</dbReference>
<dbReference type="GO" id="GO:0042795">
    <property type="term" value="P:snRNA transcription by RNA polymerase II"/>
    <property type="evidence" value="ECO:0007669"/>
    <property type="project" value="TreeGrafter"/>
</dbReference>
<proteinExistence type="predicted"/>
<dbReference type="InterPro" id="IPR009057">
    <property type="entry name" value="Homeodomain-like_sf"/>
</dbReference>
<feature type="domain" description="Myb-like" evidence="7">
    <location>
        <begin position="106"/>
        <end position="155"/>
    </location>
</feature>
<keyword evidence="1" id="KW-0805">Transcription regulation</keyword>
<evidence type="ECO:0000259" key="8">
    <source>
        <dbReference type="PROSITE" id="PS50157"/>
    </source>
</evidence>
<dbReference type="Pfam" id="PF00249">
    <property type="entry name" value="Myb_DNA-binding"/>
    <property type="match status" value="1"/>
</dbReference>
<dbReference type="Gene3D" id="1.10.10.60">
    <property type="entry name" value="Homeodomain-like"/>
    <property type="match status" value="3"/>
</dbReference>
<protein>
    <recommendedName>
        <fullName evidence="12">C2H2-type domain-containing protein</fullName>
    </recommendedName>
</protein>
<dbReference type="STRING" id="230819.A0A5C3LCK9"/>
<keyword evidence="5" id="KW-0479">Metal-binding</keyword>
<feature type="domain" description="HTH myb-type" evidence="9">
    <location>
        <begin position="1"/>
        <end position="50"/>
    </location>
</feature>
<dbReference type="PROSITE" id="PS50090">
    <property type="entry name" value="MYB_LIKE"/>
    <property type="match status" value="3"/>
</dbReference>
<dbReference type="GO" id="GO:0042796">
    <property type="term" value="P:snRNA transcription by RNA polymerase III"/>
    <property type="evidence" value="ECO:0007669"/>
    <property type="project" value="TreeGrafter"/>
</dbReference>
<evidence type="ECO:0000256" key="4">
    <source>
        <dbReference type="ARBA" id="ARBA00023242"/>
    </source>
</evidence>
<feature type="region of interest" description="Disordered" evidence="6">
    <location>
        <begin position="156"/>
        <end position="183"/>
    </location>
</feature>
<dbReference type="Proteomes" id="UP000307440">
    <property type="component" value="Unassembled WGS sequence"/>
</dbReference>
<evidence type="ECO:0000256" key="1">
    <source>
        <dbReference type="ARBA" id="ARBA00023015"/>
    </source>
</evidence>
<dbReference type="GO" id="GO:0000978">
    <property type="term" value="F:RNA polymerase II cis-regulatory region sequence-specific DNA binding"/>
    <property type="evidence" value="ECO:0007669"/>
    <property type="project" value="TreeGrafter"/>
</dbReference>
<sequence>MSQKAASRSWGPEEDALLREGVHLYGATDKWKDIAAMIPGRNNKACRKRWLHSLRPSVKKCAWSVEEDKRLLELYNEIGPKWSHIARGIPGRTDDACSKRYREALDPCLKKDPWDSEEDARLVDAVQRIGQKWMTVGQELGRGGLDCRNRMRYLERKHGGSRPQQTSSPGQGAGSPSGGEEQLFSTAFSTPANETGILPGEGPQSGSWPPYYSPDVYSKLLDDDHLQTASSFHGTIAEYQSSPLVTQAPAPFQFSSSSLSTALSAPLRSLPLPPETPDMHANHLHPHQYSRSQPVSQATSPLIFDGHINNMDSDFVMSQAADDIDDLFRPFNSLNSFNSFNSFDNFNGSGTLAPLALPVATHQGQAFVEVAPQHAMSPISPSVLNLPSDRPFFGEEWKSPNFSGLFSASLLQDSPSLLQTTMSSTTDLSSAASTPYITTPLSSTCSPNVGAFDFAPLPNPTASPEQGVNDGGSLLLSVSPTANAPSRRKKKESPKASSQEIVTRLSSVLKISSDPNVRPYACGHESCWSALERTCFSTSKELSDHHKDVHGTETGHKLFRCGLKGCEKGWKSINGLQYHLQISPVHFKSALQSRISARLSEASRSHHQTSEQDDQDGRKYYCTTLNCFREYRQASGLRYHLKHGHPPDLPTQLSEVPPVLQRDLPKNAMKLRPNPSEPGLVLNTI</sequence>
<dbReference type="GO" id="GO:0019185">
    <property type="term" value="C:snRNA-activating protein complex"/>
    <property type="evidence" value="ECO:0007669"/>
    <property type="project" value="TreeGrafter"/>
</dbReference>
<keyword evidence="2" id="KW-0238">DNA-binding</keyword>
<dbReference type="PROSITE" id="PS51294">
    <property type="entry name" value="HTH_MYB"/>
    <property type="match status" value="3"/>
</dbReference>
<feature type="domain" description="Myb-like" evidence="7">
    <location>
        <begin position="2"/>
        <end position="54"/>
    </location>
</feature>
<evidence type="ECO:0000259" key="7">
    <source>
        <dbReference type="PROSITE" id="PS50090"/>
    </source>
</evidence>
<dbReference type="PROSITE" id="PS00028">
    <property type="entry name" value="ZINC_FINGER_C2H2_1"/>
    <property type="match status" value="1"/>
</dbReference>
<evidence type="ECO:0008006" key="12">
    <source>
        <dbReference type="Google" id="ProtNLM"/>
    </source>
</evidence>
<dbReference type="CDD" id="cd00167">
    <property type="entry name" value="SANT"/>
    <property type="match status" value="1"/>
</dbReference>
<dbReference type="PANTHER" id="PTHR46621">
    <property type="entry name" value="SNRNA-ACTIVATING PROTEIN COMPLEX SUBUNIT 4"/>
    <property type="match status" value="1"/>
</dbReference>
<gene>
    <name evidence="10" type="ORF">FA15DRAFT_3853</name>
</gene>
<keyword evidence="3" id="KW-0804">Transcription</keyword>